<proteinExistence type="predicted"/>
<gene>
    <name evidence="3" type="ORF">A3C86_01570</name>
</gene>
<dbReference type="InterPro" id="IPR029063">
    <property type="entry name" value="SAM-dependent_MTases_sf"/>
</dbReference>
<evidence type="ECO:0000259" key="1">
    <source>
        <dbReference type="Pfam" id="PF08421"/>
    </source>
</evidence>
<dbReference type="Pfam" id="PF08484">
    <property type="entry name" value="Methyltransf_14"/>
    <property type="match status" value="1"/>
</dbReference>
<dbReference type="EMBL" id="MFLD01000027">
    <property type="protein sequence ID" value="OGG59322.1"/>
    <property type="molecule type" value="Genomic_DNA"/>
</dbReference>
<dbReference type="InterPro" id="IPR038576">
    <property type="entry name" value="Methyltransf_Zn-bd_dom_put_sf"/>
</dbReference>
<evidence type="ECO:0008006" key="5">
    <source>
        <dbReference type="Google" id="ProtNLM"/>
    </source>
</evidence>
<dbReference type="SUPFAM" id="SSF53335">
    <property type="entry name" value="S-adenosyl-L-methionine-dependent methyltransferases"/>
    <property type="match status" value="1"/>
</dbReference>
<dbReference type="AlphaFoldDB" id="A0A1F6DE59"/>
<comment type="caution">
    <text evidence="3">The sequence shown here is derived from an EMBL/GenBank/DDBJ whole genome shotgun (WGS) entry which is preliminary data.</text>
</comment>
<feature type="domain" description="C-methyltransferase" evidence="2">
    <location>
        <begin position="256"/>
        <end position="411"/>
    </location>
</feature>
<dbReference type="PANTHER" id="PTHR43861">
    <property type="entry name" value="TRANS-ACONITATE 2-METHYLTRANSFERASE-RELATED"/>
    <property type="match status" value="1"/>
</dbReference>
<dbReference type="Pfam" id="PF08421">
    <property type="entry name" value="Methyltransf_13"/>
    <property type="match status" value="1"/>
</dbReference>
<protein>
    <recommendedName>
        <fullName evidence="5">Methyltransferase</fullName>
    </recommendedName>
</protein>
<dbReference type="Proteomes" id="UP000178042">
    <property type="component" value="Unassembled WGS sequence"/>
</dbReference>
<evidence type="ECO:0000313" key="3">
    <source>
        <dbReference type="EMBL" id="OGG59322.1"/>
    </source>
</evidence>
<feature type="domain" description="Methyltransferase putative zinc binding" evidence="1">
    <location>
        <begin position="16"/>
        <end position="76"/>
    </location>
</feature>
<dbReference type="Pfam" id="PF13489">
    <property type="entry name" value="Methyltransf_23"/>
    <property type="match status" value="1"/>
</dbReference>
<dbReference type="InterPro" id="IPR013691">
    <property type="entry name" value="MeTrfase_14"/>
</dbReference>
<reference evidence="3 4" key="1">
    <citation type="journal article" date="2016" name="Nat. Commun.">
        <title>Thousands of microbial genomes shed light on interconnected biogeochemical processes in an aquifer system.</title>
        <authorList>
            <person name="Anantharaman K."/>
            <person name="Brown C.T."/>
            <person name="Hug L.A."/>
            <person name="Sharon I."/>
            <person name="Castelle C.J."/>
            <person name="Probst A.J."/>
            <person name="Thomas B.C."/>
            <person name="Singh A."/>
            <person name="Wilkins M.J."/>
            <person name="Karaoz U."/>
            <person name="Brodie E.L."/>
            <person name="Williams K.H."/>
            <person name="Hubbard S.S."/>
            <person name="Banfield J.F."/>
        </authorList>
    </citation>
    <scope>NUCLEOTIDE SEQUENCE [LARGE SCALE GENOMIC DNA]</scope>
</reference>
<evidence type="ECO:0000259" key="2">
    <source>
        <dbReference type="Pfam" id="PF08484"/>
    </source>
</evidence>
<sequence length="416" mass="46446">MNKAEKEPAYFARNDCRLCGSHSLTRIISFGETPLANSYRLLSDKNPEVFAPLIVNFCNDCKLVQLRDVVPPDILFKHYLYVSGTSLAFVEHFANYAKNVTGRFSLSSKSLVIDIGSNDGVLLSQFKKLGVRILGIDPAKNIAEDATKRGIQTIADFLTAETAQKIASEHGKARVITANNVFAHTDDVAGFVESMKILLAENGVFIFEVQYLKDLIEKNLFDIIYHEHLCYYHLSPLVSFFKLLGLSVFDVERVGTHGGSIRVFVGWNNGGHEQHPRVDKLLIEEEILNTLAPYKTFAKRIAENRVKVLALLNGIKKSGKRIAGYGAPAKATTFCYALGIGRSTLDYIVDDAPMKQGRVMPGTHIPIKSPSFLYEDKPDYCLILAWNFADSIMQNHARFKKQGGKFIVPMPEPRIL</sequence>
<evidence type="ECO:0000313" key="4">
    <source>
        <dbReference type="Proteomes" id="UP000178042"/>
    </source>
</evidence>
<name>A0A1F6DE59_9BACT</name>
<dbReference type="Gene3D" id="3.40.50.720">
    <property type="entry name" value="NAD(P)-binding Rossmann-like Domain"/>
    <property type="match status" value="1"/>
</dbReference>
<dbReference type="Gene3D" id="6.20.50.110">
    <property type="entry name" value="Methyltransferase, zinc-binding domain"/>
    <property type="match status" value="1"/>
</dbReference>
<organism evidence="3 4">
    <name type="scientific">Candidatus Kaiserbacteria bacterium RIFCSPHIGHO2_02_FULL_49_16</name>
    <dbReference type="NCBI Taxonomy" id="1798490"/>
    <lineage>
        <taxon>Bacteria</taxon>
        <taxon>Candidatus Kaiseribacteriota</taxon>
    </lineage>
</organism>
<accession>A0A1F6DE59</accession>
<dbReference type="InterPro" id="IPR013630">
    <property type="entry name" value="Methyltransf_Zn-bd_dom_put"/>
</dbReference>
<dbReference type="Gene3D" id="3.40.50.150">
    <property type="entry name" value="Vaccinia Virus protein VP39"/>
    <property type="match status" value="1"/>
</dbReference>
<dbReference type="PANTHER" id="PTHR43861:SF5">
    <property type="entry name" value="BLL5978 PROTEIN"/>
    <property type="match status" value="1"/>
</dbReference>